<dbReference type="EMBL" id="BACD03000050">
    <property type="protein sequence ID" value="GAO51677.1"/>
    <property type="molecule type" value="Genomic_DNA"/>
</dbReference>
<gene>
    <name evidence="1" type="ORF">G7K_5770-t1</name>
</gene>
<name>A0A0E9NP70_SAICN</name>
<proteinExistence type="predicted"/>
<accession>A0A0E9NP70</accession>
<reference evidence="1 2" key="3">
    <citation type="journal article" date="2015" name="Genome Announc.">
        <title>Draft Genome Sequence of the Archiascomycetous Yeast Saitoella complicata.</title>
        <authorList>
            <person name="Yamauchi K."/>
            <person name="Kondo S."/>
            <person name="Hamamoto M."/>
            <person name="Takahashi Y."/>
            <person name="Ogura Y."/>
            <person name="Hayashi T."/>
            <person name="Nishida H."/>
        </authorList>
    </citation>
    <scope>NUCLEOTIDE SEQUENCE [LARGE SCALE GENOMIC DNA]</scope>
    <source>
        <strain evidence="1 2">NRRL Y-17804</strain>
    </source>
</reference>
<dbReference type="Proteomes" id="UP000033140">
    <property type="component" value="Unassembled WGS sequence"/>
</dbReference>
<sequence>MTILGIFSRSLAAGSTPSSLPVAEYAGTTSQIFPEFGRVSTVHSPAELHAVTNGTFPLVDNTWYPTRG</sequence>
<dbReference type="AlphaFoldDB" id="A0A0E9NP70"/>
<reference evidence="1 2" key="2">
    <citation type="journal article" date="2014" name="J. Gen. Appl. Microbiol.">
        <title>The early diverging ascomycetous budding yeast Saitoella complicata has three histone deacetylases belonging to the Clr6, Hos2, and Rpd3 lineages.</title>
        <authorList>
            <person name="Nishida H."/>
            <person name="Matsumoto T."/>
            <person name="Kondo S."/>
            <person name="Hamamoto M."/>
            <person name="Yoshikawa H."/>
        </authorList>
    </citation>
    <scope>NUCLEOTIDE SEQUENCE [LARGE SCALE GENOMIC DNA]</scope>
    <source>
        <strain evidence="1 2">NRRL Y-17804</strain>
    </source>
</reference>
<reference evidence="1 2" key="1">
    <citation type="journal article" date="2011" name="J. Gen. Appl. Microbiol.">
        <title>Draft genome sequencing of the enigmatic yeast Saitoella complicata.</title>
        <authorList>
            <person name="Nishida H."/>
            <person name="Hamamoto M."/>
            <person name="Sugiyama J."/>
        </authorList>
    </citation>
    <scope>NUCLEOTIDE SEQUENCE [LARGE SCALE GENOMIC DNA]</scope>
    <source>
        <strain evidence="1 2">NRRL Y-17804</strain>
    </source>
</reference>
<keyword evidence="2" id="KW-1185">Reference proteome</keyword>
<comment type="caution">
    <text evidence="1">The sequence shown here is derived from an EMBL/GenBank/DDBJ whole genome shotgun (WGS) entry which is preliminary data.</text>
</comment>
<evidence type="ECO:0000313" key="2">
    <source>
        <dbReference type="Proteomes" id="UP000033140"/>
    </source>
</evidence>
<organism evidence="1 2">
    <name type="scientific">Saitoella complicata (strain BCRC 22490 / CBS 7301 / JCM 7358 / NBRC 10748 / NRRL Y-17804)</name>
    <dbReference type="NCBI Taxonomy" id="698492"/>
    <lineage>
        <taxon>Eukaryota</taxon>
        <taxon>Fungi</taxon>
        <taxon>Dikarya</taxon>
        <taxon>Ascomycota</taxon>
        <taxon>Taphrinomycotina</taxon>
        <taxon>Taphrinomycotina incertae sedis</taxon>
        <taxon>Saitoella</taxon>
    </lineage>
</organism>
<evidence type="ECO:0000313" key="1">
    <source>
        <dbReference type="EMBL" id="GAO51677.1"/>
    </source>
</evidence>
<protein>
    <submittedName>
        <fullName evidence="1">Uncharacterized protein</fullName>
    </submittedName>
</protein>